<accession>A0AAV6VXV8</accession>
<keyword evidence="2" id="KW-1185">Reference proteome</keyword>
<proteinExistence type="predicted"/>
<reference evidence="1 2" key="1">
    <citation type="journal article" date="2022" name="Nat. Ecol. Evol.">
        <title>A masculinizing supergene underlies an exaggerated male reproductive morph in a spider.</title>
        <authorList>
            <person name="Hendrickx F."/>
            <person name="De Corte Z."/>
            <person name="Sonet G."/>
            <person name="Van Belleghem S.M."/>
            <person name="Kostlbacher S."/>
            <person name="Vangestel C."/>
        </authorList>
    </citation>
    <scope>NUCLEOTIDE SEQUENCE [LARGE SCALE GENOMIC DNA]</scope>
    <source>
        <strain evidence="1">W744_W776</strain>
    </source>
</reference>
<evidence type="ECO:0000313" key="2">
    <source>
        <dbReference type="Proteomes" id="UP000827092"/>
    </source>
</evidence>
<name>A0AAV6VXV8_9ARAC</name>
<dbReference type="Proteomes" id="UP000827092">
    <property type="component" value="Unassembled WGS sequence"/>
</dbReference>
<organism evidence="1 2">
    <name type="scientific">Oedothorax gibbosus</name>
    <dbReference type="NCBI Taxonomy" id="931172"/>
    <lineage>
        <taxon>Eukaryota</taxon>
        <taxon>Metazoa</taxon>
        <taxon>Ecdysozoa</taxon>
        <taxon>Arthropoda</taxon>
        <taxon>Chelicerata</taxon>
        <taxon>Arachnida</taxon>
        <taxon>Araneae</taxon>
        <taxon>Araneomorphae</taxon>
        <taxon>Entelegynae</taxon>
        <taxon>Araneoidea</taxon>
        <taxon>Linyphiidae</taxon>
        <taxon>Erigoninae</taxon>
        <taxon>Oedothorax</taxon>
    </lineage>
</organism>
<protein>
    <submittedName>
        <fullName evidence="1">Uncharacterized protein</fullName>
    </submittedName>
</protein>
<gene>
    <name evidence="1" type="ORF">JTE90_020570</name>
</gene>
<dbReference type="AlphaFoldDB" id="A0AAV6VXV8"/>
<dbReference type="EMBL" id="JAFNEN010000011">
    <property type="protein sequence ID" value="KAG8200931.1"/>
    <property type="molecule type" value="Genomic_DNA"/>
</dbReference>
<evidence type="ECO:0000313" key="1">
    <source>
        <dbReference type="EMBL" id="KAG8200931.1"/>
    </source>
</evidence>
<comment type="caution">
    <text evidence="1">The sequence shown here is derived from an EMBL/GenBank/DDBJ whole genome shotgun (WGS) entry which is preliminary data.</text>
</comment>
<sequence>MSIPLPTVYHDFYQIGFMNKKNPNFLDYQFFKELGLNQGSFVFKIILASDIGLRQRTNWWLILARWQTDQGGTGSEVNYWQLGGGRTFGYLGLINMG</sequence>